<feature type="non-terminal residue" evidence="2">
    <location>
        <position position="68"/>
    </location>
</feature>
<proteinExistence type="predicted"/>
<evidence type="ECO:0000313" key="3">
    <source>
        <dbReference type="Proteomes" id="UP000886523"/>
    </source>
</evidence>
<protein>
    <submittedName>
        <fullName evidence="2">Uncharacterized protein</fullName>
    </submittedName>
</protein>
<feature type="compositionally biased region" description="Basic and acidic residues" evidence="1">
    <location>
        <begin position="1"/>
        <end position="19"/>
    </location>
</feature>
<sequence length="68" mass="7622">MPRLKDSARPLENRDERKGSQMTVINIHKVRCDAVKLPRGKMNCLRISTTPSPLSSCLGIALAFDIDR</sequence>
<organism evidence="2 3">
    <name type="scientific">Hydnum rufescens UP504</name>
    <dbReference type="NCBI Taxonomy" id="1448309"/>
    <lineage>
        <taxon>Eukaryota</taxon>
        <taxon>Fungi</taxon>
        <taxon>Dikarya</taxon>
        <taxon>Basidiomycota</taxon>
        <taxon>Agaricomycotina</taxon>
        <taxon>Agaricomycetes</taxon>
        <taxon>Cantharellales</taxon>
        <taxon>Hydnaceae</taxon>
        <taxon>Hydnum</taxon>
    </lineage>
</organism>
<dbReference type="AlphaFoldDB" id="A0A9P6DWD9"/>
<dbReference type="Proteomes" id="UP000886523">
    <property type="component" value="Unassembled WGS sequence"/>
</dbReference>
<name>A0A9P6DWD9_9AGAM</name>
<comment type="caution">
    <text evidence="2">The sequence shown here is derived from an EMBL/GenBank/DDBJ whole genome shotgun (WGS) entry which is preliminary data.</text>
</comment>
<reference evidence="2" key="1">
    <citation type="journal article" date="2020" name="Nat. Commun.">
        <title>Large-scale genome sequencing of mycorrhizal fungi provides insights into the early evolution of symbiotic traits.</title>
        <authorList>
            <person name="Miyauchi S."/>
            <person name="Kiss E."/>
            <person name="Kuo A."/>
            <person name="Drula E."/>
            <person name="Kohler A."/>
            <person name="Sanchez-Garcia M."/>
            <person name="Morin E."/>
            <person name="Andreopoulos B."/>
            <person name="Barry K.W."/>
            <person name="Bonito G."/>
            <person name="Buee M."/>
            <person name="Carver A."/>
            <person name="Chen C."/>
            <person name="Cichocki N."/>
            <person name="Clum A."/>
            <person name="Culley D."/>
            <person name="Crous P.W."/>
            <person name="Fauchery L."/>
            <person name="Girlanda M."/>
            <person name="Hayes R.D."/>
            <person name="Keri Z."/>
            <person name="LaButti K."/>
            <person name="Lipzen A."/>
            <person name="Lombard V."/>
            <person name="Magnuson J."/>
            <person name="Maillard F."/>
            <person name="Murat C."/>
            <person name="Nolan M."/>
            <person name="Ohm R.A."/>
            <person name="Pangilinan J."/>
            <person name="Pereira M.F."/>
            <person name="Perotto S."/>
            <person name="Peter M."/>
            <person name="Pfister S."/>
            <person name="Riley R."/>
            <person name="Sitrit Y."/>
            <person name="Stielow J.B."/>
            <person name="Szollosi G."/>
            <person name="Zifcakova L."/>
            <person name="Stursova M."/>
            <person name="Spatafora J.W."/>
            <person name="Tedersoo L."/>
            <person name="Vaario L.M."/>
            <person name="Yamada A."/>
            <person name="Yan M."/>
            <person name="Wang P."/>
            <person name="Xu J."/>
            <person name="Bruns T."/>
            <person name="Baldrian P."/>
            <person name="Vilgalys R."/>
            <person name="Dunand C."/>
            <person name="Henrissat B."/>
            <person name="Grigoriev I.V."/>
            <person name="Hibbett D."/>
            <person name="Nagy L.G."/>
            <person name="Martin F.M."/>
        </authorList>
    </citation>
    <scope>NUCLEOTIDE SEQUENCE</scope>
    <source>
        <strain evidence="2">UP504</strain>
    </source>
</reference>
<gene>
    <name evidence="2" type="ORF">BS47DRAFT_1339750</name>
</gene>
<feature type="region of interest" description="Disordered" evidence="1">
    <location>
        <begin position="1"/>
        <end position="22"/>
    </location>
</feature>
<evidence type="ECO:0000256" key="1">
    <source>
        <dbReference type="SAM" id="MobiDB-lite"/>
    </source>
</evidence>
<dbReference type="EMBL" id="MU128932">
    <property type="protein sequence ID" value="KAF9517386.1"/>
    <property type="molecule type" value="Genomic_DNA"/>
</dbReference>
<accession>A0A9P6DWD9</accession>
<keyword evidence="3" id="KW-1185">Reference proteome</keyword>
<evidence type="ECO:0000313" key="2">
    <source>
        <dbReference type="EMBL" id="KAF9517386.1"/>
    </source>
</evidence>